<keyword evidence="2" id="KW-1185">Reference proteome</keyword>
<dbReference type="EMBL" id="MCBQ01004258">
    <property type="protein sequence ID" value="RKF80768.1"/>
    <property type="molecule type" value="Genomic_DNA"/>
</dbReference>
<reference evidence="1 2" key="1">
    <citation type="journal article" date="2018" name="BMC Genomics">
        <title>Comparative genome analyses reveal sequence features reflecting distinct modes of host-adaptation between dicot and monocot powdery mildew.</title>
        <authorList>
            <person name="Wu Y."/>
            <person name="Ma X."/>
            <person name="Pan Z."/>
            <person name="Kale S.D."/>
            <person name="Song Y."/>
            <person name="King H."/>
            <person name="Zhang Q."/>
            <person name="Presley C."/>
            <person name="Deng X."/>
            <person name="Wei C.I."/>
            <person name="Xiao S."/>
        </authorList>
    </citation>
    <scope>NUCLEOTIDE SEQUENCE [LARGE SCALE GENOMIC DNA]</scope>
    <source>
        <strain evidence="1">UMSG3</strain>
    </source>
</reference>
<dbReference type="Proteomes" id="UP000283383">
    <property type="component" value="Unassembled WGS sequence"/>
</dbReference>
<protein>
    <submittedName>
        <fullName evidence="1">Putative effector protein</fullName>
    </submittedName>
</protein>
<evidence type="ECO:0000313" key="2">
    <source>
        <dbReference type="Proteomes" id="UP000283383"/>
    </source>
</evidence>
<accession>A0A420J1Y6</accession>
<gene>
    <name evidence="1" type="ORF">GcM3_042040</name>
</gene>
<comment type="caution">
    <text evidence="1">The sequence shown here is derived from an EMBL/GenBank/DDBJ whole genome shotgun (WGS) entry which is preliminary data.</text>
</comment>
<organism evidence="1 2">
    <name type="scientific">Golovinomyces cichoracearum</name>
    <dbReference type="NCBI Taxonomy" id="62708"/>
    <lineage>
        <taxon>Eukaryota</taxon>
        <taxon>Fungi</taxon>
        <taxon>Dikarya</taxon>
        <taxon>Ascomycota</taxon>
        <taxon>Pezizomycotina</taxon>
        <taxon>Leotiomycetes</taxon>
        <taxon>Erysiphales</taxon>
        <taxon>Erysiphaceae</taxon>
        <taxon>Golovinomyces</taxon>
    </lineage>
</organism>
<sequence>MQAHTKITISFQSQQAKTSYVIRQTAILYIALRHFRAFLTFSVILSSFQCIPTSTKLNSNKNSHVSSRSELNRIHFLDDMASQKITTKLILNNANPPSVPSICDPDFLLVLIESLNPHLQYPIEYTNDPIHDTHHLISQLDSLTKDIFYKTYLYHICDLPSPRNLSKPSSPFVFREFISCPKSCPQLIEAHINSRELPESCIPRPFARRVAADLYDHVKKYCNAPLNQGWQIETYHRVYSEDLGILPNWAIDAVWVWQMVSAVDWSKAVPIQKSFLLMYYSSTGYKTKEMPTAGA</sequence>
<dbReference type="AlphaFoldDB" id="A0A420J1Y6"/>
<name>A0A420J1Y6_9PEZI</name>
<evidence type="ECO:0000313" key="1">
    <source>
        <dbReference type="EMBL" id="RKF80768.1"/>
    </source>
</evidence>
<proteinExistence type="predicted"/>